<name>A0A3A8FSX2_9GAMM</name>
<proteinExistence type="inferred from homology"/>
<dbReference type="NCBIfam" id="TIGR00453">
    <property type="entry name" value="ispD"/>
    <property type="match status" value="1"/>
</dbReference>
<accession>A0A3A8FSX2</accession>
<dbReference type="HAMAP" id="MF_00108">
    <property type="entry name" value="IspD"/>
    <property type="match status" value="1"/>
</dbReference>
<dbReference type="Gene3D" id="3.90.550.10">
    <property type="entry name" value="Spore Coat Polysaccharide Biosynthesis Protein SpsA, Chain A"/>
    <property type="match status" value="1"/>
</dbReference>
<comment type="pathway">
    <text evidence="3">Isoprenoid biosynthesis; isopentenyl diphosphate biosynthesis via DXP pathway; isopentenyl diphosphate from 1-deoxy-D-xylulose 5-phosphate: step 2/6.</text>
</comment>
<dbReference type="InterPro" id="IPR034683">
    <property type="entry name" value="IspD/TarI"/>
</dbReference>
<protein>
    <recommendedName>
        <fullName evidence="3">2-C-methyl-D-erythritol 4-phosphate cytidylyltransferase</fullName>
        <ecNumber evidence="3">2.7.7.60</ecNumber>
    </recommendedName>
    <alternativeName>
        <fullName evidence="3">4-diphosphocytidyl-2C-methyl-D-erythritol synthase</fullName>
    </alternativeName>
    <alternativeName>
        <fullName evidence="3">MEP cytidylyltransferase</fullName>
        <shortName evidence="3">MCT</shortName>
    </alternativeName>
</protein>
<dbReference type="InterPro" id="IPR029044">
    <property type="entry name" value="Nucleotide-diphossugar_trans"/>
</dbReference>
<dbReference type="Proteomes" id="UP000281084">
    <property type="component" value="Unassembled WGS sequence"/>
</dbReference>
<comment type="catalytic activity">
    <reaction evidence="3">
        <text>2-C-methyl-D-erythritol 4-phosphate + CTP + H(+) = 4-CDP-2-C-methyl-D-erythritol + diphosphate</text>
        <dbReference type="Rhea" id="RHEA:13429"/>
        <dbReference type="ChEBI" id="CHEBI:15378"/>
        <dbReference type="ChEBI" id="CHEBI:33019"/>
        <dbReference type="ChEBI" id="CHEBI:37563"/>
        <dbReference type="ChEBI" id="CHEBI:57823"/>
        <dbReference type="ChEBI" id="CHEBI:58262"/>
        <dbReference type="EC" id="2.7.7.60"/>
    </reaction>
</comment>
<dbReference type="InterPro" id="IPR050088">
    <property type="entry name" value="IspD/TarI_cytidylyltransf_bact"/>
</dbReference>
<dbReference type="RefSeq" id="WP_120367978.1">
    <property type="nucleotide sequence ID" value="NZ_RAXZ01000021.1"/>
</dbReference>
<dbReference type="GO" id="GO:0050518">
    <property type="term" value="F:2-C-methyl-D-erythritol 4-phosphate cytidylyltransferase activity"/>
    <property type="evidence" value="ECO:0007669"/>
    <property type="project" value="UniProtKB-UniRule"/>
</dbReference>
<evidence type="ECO:0000256" key="1">
    <source>
        <dbReference type="ARBA" id="ARBA00022679"/>
    </source>
</evidence>
<reference evidence="4 5" key="1">
    <citation type="submission" date="2018-09" db="EMBL/GenBank/DDBJ databases">
        <title>The draft genome of Acinetobacter spp. strains.</title>
        <authorList>
            <person name="Qin J."/>
            <person name="Feng Y."/>
            <person name="Zong Z."/>
        </authorList>
    </citation>
    <scope>NUCLEOTIDE SEQUENCE [LARGE SCALE GENOMIC DNA]</scope>
    <source>
        <strain evidence="4 5">WCHAc060002</strain>
    </source>
</reference>
<comment type="similarity">
    <text evidence="3">Belongs to the IspD/TarI cytidylyltransferase family. IspD subfamily.</text>
</comment>
<evidence type="ECO:0000313" key="4">
    <source>
        <dbReference type="EMBL" id="RKG50067.1"/>
    </source>
</evidence>
<dbReference type="UniPathway" id="UPA00056">
    <property type="reaction ID" value="UER00093"/>
</dbReference>
<feature type="site" description="Transition state stabilizer" evidence="3">
    <location>
        <position position="34"/>
    </location>
</feature>
<comment type="function">
    <text evidence="3">Catalyzes the formation of 4-diphosphocytidyl-2-C-methyl-D-erythritol from CTP and 2-C-methyl-D-erythritol 4-phosphate (MEP).</text>
</comment>
<keyword evidence="2 3" id="KW-0548">Nucleotidyltransferase</keyword>
<evidence type="ECO:0000313" key="5">
    <source>
        <dbReference type="Proteomes" id="UP000281084"/>
    </source>
</evidence>
<dbReference type="PANTHER" id="PTHR32125">
    <property type="entry name" value="2-C-METHYL-D-ERYTHRITOL 4-PHOSPHATE CYTIDYLYLTRANSFERASE, CHLOROPLASTIC"/>
    <property type="match status" value="1"/>
</dbReference>
<evidence type="ECO:0000256" key="3">
    <source>
        <dbReference type="HAMAP-Rule" id="MF_00108"/>
    </source>
</evidence>
<dbReference type="PANTHER" id="PTHR32125:SF4">
    <property type="entry name" value="2-C-METHYL-D-ERYTHRITOL 4-PHOSPHATE CYTIDYLYLTRANSFERASE, CHLOROPLASTIC"/>
    <property type="match status" value="1"/>
</dbReference>
<evidence type="ECO:0000256" key="2">
    <source>
        <dbReference type="ARBA" id="ARBA00022695"/>
    </source>
</evidence>
<sequence length="244" mass="26779">MNQTSLSSRLQNRKLWAVIPAAGSGSRFSKTELKQYQVIQNQTVLEHTVQRLNQLPLQGYVLAVGKQDDFVQTLSFAHAERAHFCLGGAERVNSVLNALQYLSTIASDEDWVFVHDAARPCVSAACLDKLVTTAIEQNSSAILAVPVRDTLKHVEQGVQINKTVDRTNLWQAQTPQIAPLGLLKKAIEQALQDHVQITDEASALEYVGVAVQVVQGRADNIKITYPDDLELAKLILASQSALNT</sequence>
<dbReference type="SUPFAM" id="SSF53448">
    <property type="entry name" value="Nucleotide-diphospho-sugar transferases"/>
    <property type="match status" value="1"/>
</dbReference>
<dbReference type="Pfam" id="PF01128">
    <property type="entry name" value="IspD"/>
    <property type="match status" value="1"/>
</dbReference>
<feature type="site" description="Transition state stabilizer" evidence="3">
    <location>
        <position position="27"/>
    </location>
</feature>
<dbReference type="AlphaFoldDB" id="A0A3A8FSX2"/>
<dbReference type="CDD" id="cd02516">
    <property type="entry name" value="CDP-ME_synthetase"/>
    <property type="match status" value="1"/>
</dbReference>
<comment type="caution">
    <text evidence="4">The sequence shown here is derived from an EMBL/GenBank/DDBJ whole genome shotgun (WGS) entry which is preliminary data.</text>
</comment>
<dbReference type="InterPro" id="IPR001228">
    <property type="entry name" value="IspD"/>
</dbReference>
<dbReference type="GO" id="GO:0019288">
    <property type="term" value="P:isopentenyl diphosphate biosynthetic process, methylerythritol 4-phosphate pathway"/>
    <property type="evidence" value="ECO:0007669"/>
    <property type="project" value="UniProtKB-UniRule"/>
</dbReference>
<gene>
    <name evidence="3" type="primary">ispD</name>
    <name evidence="4" type="ORF">D7V64_13110</name>
</gene>
<feature type="site" description="Positions MEP for the nucleophilic attack" evidence="3">
    <location>
        <position position="222"/>
    </location>
</feature>
<dbReference type="FunFam" id="3.90.550.10:FF:000003">
    <property type="entry name" value="2-C-methyl-D-erythritol 4-phosphate cytidylyltransferase"/>
    <property type="match status" value="1"/>
</dbReference>
<keyword evidence="1 3" id="KW-0808">Transferase</keyword>
<dbReference type="EMBL" id="RAXZ01000021">
    <property type="protein sequence ID" value="RKG50067.1"/>
    <property type="molecule type" value="Genomic_DNA"/>
</dbReference>
<feature type="site" description="Positions MEP for the nucleophilic attack" evidence="3">
    <location>
        <position position="166"/>
    </location>
</feature>
<organism evidence="4 5">
    <name type="scientific">Acinetobacter cumulans</name>
    <dbReference type="NCBI Taxonomy" id="2136182"/>
    <lineage>
        <taxon>Bacteria</taxon>
        <taxon>Pseudomonadati</taxon>
        <taxon>Pseudomonadota</taxon>
        <taxon>Gammaproteobacteria</taxon>
        <taxon>Moraxellales</taxon>
        <taxon>Moraxellaceae</taxon>
        <taxon>Acinetobacter</taxon>
    </lineage>
</organism>
<dbReference type="EC" id="2.7.7.60" evidence="3"/>
<keyword evidence="3" id="KW-0414">Isoprene biosynthesis</keyword>